<keyword evidence="3" id="KW-0813">Transport</keyword>
<dbReference type="OrthoDB" id="6132759at2759"/>
<feature type="transmembrane region" description="Helical" evidence="8">
    <location>
        <begin position="1210"/>
        <end position="1232"/>
    </location>
</feature>
<dbReference type="PROSITE" id="PS50283">
    <property type="entry name" value="NA_SOLUT_SYMP_3"/>
    <property type="match status" value="1"/>
</dbReference>
<evidence type="ECO:0000256" key="5">
    <source>
        <dbReference type="ARBA" id="ARBA00022989"/>
    </source>
</evidence>
<organism evidence="10 11">
    <name type="scientific">Chara braunii</name>
    <name type="common">Braun's stonewort</name>
    <dbReference type="NCBI Taxonomy" id="69332"/>
    <lineage>
        <taxon>Eukaryota</taxon>
        <taxon>Viridiplantae</taxon>
        <taxon>Streptophyta</taxon>
        <taxon>Charophyceae</taxon>
        <taxon>Charales</taxon>
        <taxon>Characeae</taxon>
        <taxon>Chara</taxon>
    </lineage>
</organism>
<accession>A0A388JSM0</accession>
<keyword evidence="11" id="KW-1185">Reference proteome</keyword>
<feature type="domain" description="A to I editase" evidence="9">
    <location>
        <begin position="72"/>
        <end position="838"/>
    </location>
</feature>
<feature type="compositionally biased region" description="Polar residues" evidence="7">
    <location>
        <begin position="453"/>
        <end position="464"/>
    </location>
</feature>
<feature type="region of interest" description="Disordered" evidence="7">
    <location>
        <begin position="445"/>
        <end position="479"/>
    </location>
</feature>
<evidence type="ECO:0000313" key="10">
    <source>
        <dbReference type="EMBL" id="GBG60780.1"/>
    </source>
</evidence>
<comment type="caution">
    <text evidence="10">The sequence shown here is derived from an EMBL/GenBank/DDBJ whole genome shotgun (WGS) entry which is preliminary data.</text>
</comment>
<keyword evidence="4 8" id="KW-0812">Transmembrane</keyword>
<evidence type="ECO:0000259" key="9">
    <source>
        <dbReference type="PROSITE" id="PS50141"/>
    </source>
</evidence>
<dbReference type="GO" id="GO:0005886">
    <property type="term" value="C:plasma membrane"/>
    <property type="evidence" value="ECO:0007669"/>
    <property type="project" value="TreeGrafter"/>
</dbReference>
<evidence type="ECO:0000256" key="7">
    <source>
        <dbReference type="SAM" id="MobiDB-lite"/>
    </source>
</evidence>
<protein>
    <recommendedName>
        <fullName evidence="9">A to I editase domain-containing protein</fullName>
    </recommendedName>
</protein>
<feature type="transmembrane region" description="Helical" evidence="8">
    <location>
        <begin position="1239"/>
        <end position="1258"/>
    </location>
</feature>
<feature type="transmembrane region" description="Helical" evidence="8">
    <location>
        <begin position="1278"/>
        <end position="1298"/>
    </location>
</feature>
<evidence type="ECO:0000256" key="6">
    <source>
        <dbReference type="ARBA" id="ARBA00023136"/>
    </source>
</evidence>
<dbReference type="GO" id="GO:0006396">
    <property type="term" value="P:RNA processing"/>
    <property type="evidence" value="ECO:0007669"/>
    <property type="project" value="InterPro"/>
</dbReference>
<dbReference type="Proteomes" id="UP000265515">
    <property type="component" value="Unassembled WGS sequence"/>
</dbReference>
<feature type="transmembrane region" description="Helical" evidence="8">
    <location>
        <begin position="861"/>
        <end position="879"/>
    </location>
</feature>
<dbReference type="NCBIfam" id="TIGR00813">
    <property type="entry name" value="sss"/>
    <property type="match status" value="1"/>
</dbReference>
<dbReference type="GO" id="GO:0003723">
    <property type="term" value="F:RNA binding"/>
    <property type="evidence" value="ECO:0007669"/>
    <property type="project" value="InterPro"/>
</dbReference>
<dbReference type="PANTHER" id="PTHR46154:SF4">
    <property type="entry name" value="UREA ACTIVE TRANSPORTER"/>
    <property type="match status" value="1"/>
</dbReference>
<dbReference type="InterPro" id="IPR031155">
    <property type="entry name" value="DUR"/>
</dbReference>
<gene>
    <name evidence="10" type="ORF">CBR_g12518</name>
</gene>
<proteinExistence type="inferred from homology"/>
<comment type="subcellular location">
    <subcellularLocation>
        <location evidence="1">Membrane</location>
        <topology evidence="1">Multi-pass membrane protein</topology>
    </subcellularLocation>
</comment>
<evidence type="ECO:0000313" key="11">
    <source>
        <dbReference type="Proteomes" id="UP000265515"/>
    </source>
</evidence>
<feature type="transmembrane region" description="Helical" evidence="8">
    <location>
        <begin position="1369"/>
        <end position="1390"/>
    </location>
</feature>
<feature type="compositionally biased region" description="Acidic residues" evidence="7">
    <location>
        <begin position="1478"/>
        <end position="1487"/>
    </location>
</feature>
<dbReference type="CDD" id="cd11476">
    <property type="entry name" value="SLC5sbd_DUR3"/>
    <property type="match status" value="1"/>
</dbReference>
<dbReference type="InterPro" id="IPR002466">
    <property type="entry name" value="A_deamin"/>
</dbReference>
<comment type="similarity">
    <text evidence="2">Belongs to the sodium:solute symporter (SSF) (TC 2.A.21) family.</text>
</comment>
<dbReference type="GO" id="GO:0004000">
    <property type="term" value="F:adenosine deaminase activity"/>
    <property type="evidence" value="ECO:0007669"/>
    <property type="project" value="InterPro"/>
</dbReference>
<evidence type="ECO:0000256" key="4">
    <source>
        <dbReference type="ARBA" id="ARBA00022692"/>
    </source>
</evidence>
<keyword evidence="5 8" id="KW-1133">Transmembrane helix</keyword>
<dbReference type="Gramene" id="GBG60780">
    <property type="protein sequence ID" value="GBG60780"/>
    <property type="gene ID" value="CBR_g12518"/>
</dbReference>
<dbReference type="InterPro" id="IPR038377">
    <property type="entry name" value="Na/Glc_symporter_sf"/>
</dbReference>
<feature type="compositionally biased region" description="Polar residues" evidence="7">
    <location>
        <begin position="1448"/>
        <end position="1469"/>
    </location>
</feature>
<dbReference type="Gene3D" id="1.20.1730.10">
    <property type="entry name" value="Sodium/glucose cotransporter"/>
    <property type="match status" value="1"/>
</dbReference>
<dbReference type="GO" id="GO:0015204">
    <property type="term" value="F:urea transmembrane transporter activity"/>
    <property type="evidence" value="ECO:0007669"/>
    <property type="project" value="InterPro"/>
</dbReference>
<dbReference type="STRING" id="69332.A0A388JSM0"/>
<evidence type="ECO:0000256" key="3">
    <source>
        <dbReference type="ARBA" id="ARBA00022448"/>
    </source>
</evidence>
<feature type="region of interest" description="Disordered" evidence="7">
    <location>
        <begin position="1446"/>
        <end position="1487"/>
    </location>
</feature>
<dbReference type="Pfam" id="PF00474">
    <property type="entry name" value="SSF"/>
    <property type="match status" value="1"/>
</dbReference>
<dbReference type="EMBL" id="BFEA01000014">
    <property type="protein sequence ID" value="GBG60780.1"/>
    <property type="molecule type" value="Genomic_DNA"/>
</dbReference>
<feature type="transmembrane region" description="Helical" evidence="8">
    <location>
        <begin position="906"/>
        <end position="930"/>
    </location>
</feature>
<reference evidence="10 11" key="1">
    <citation type="journal article" date="2018" name="Cell">
        <title>The Chara Genome: Secondary Complexity and Implications for Plant Terrestrialization.</title>
        <authorList>
            <person name="Nishiyama T."/>
            <person name="Sakayama H."/>
            <person name="Vries J.D."/>
            <person name="Buschmann H."/>
            <person name="Saint-Marcoux D."/>
            <person name="Ullrich K.K."/>
            <person name="Haas F.B."/>
            <person name="Vanderstraeten L."/>
            <person name="Becker D."/>
            <person name="Lang D."/>
            <person name="Vosolsobe S."/>
            <person name="Rombauts S."/>
            <person name="Wilhelmsson P.K.I."/>
            <person name="Janitza P."/>
            <person name="Kern R."/>
            <person name="Heyl A."/>
            <person name="Rumpler F."/>
            <person name="Villalobos L.I.A.C."/>
            <person name="Clay J.M."/>
            <person name="Skokan R."/>
            <person name="Toyoda A."/>
            <person name="Suzuki Y."/>
            <person name="Kagoshima H."/>
            <person name="Schijlen E."/>
            <person name="Tajeshwar N."/>
            <person name="Catarino B."/>
            <person name="Hetherington A.J."/>
            <person name="Saltykova A."/>
            <person name="Bonnot C."/>
            <person name="Breuninger H."/>
            <person name="Symeonidi A."/>
            <person name="Radhakrishnan G.V."/>
            <person name="Van Nieuwerburgh F."/>
            <person name="Deforce D."/>
            <person name="Chang C."/>
            <person name="Karol K.G."/>
            <person name="Hedrich R."/>
            <person name="Ulvskov P."/>
            <person name="Glockner G."/>
            <person name="Delwiche C.F."/>
            <person name="Petrasek J."/>
            <person name="Van de Peer Y."/>
            <person name="Friml J."/>
            <person name="Beilby M."/>
            <person name="Dolan L."/>
            <person name="Kohara Y."/>
            <person name="Sugano S."/>
            <person name="Fujiyama A."/>
            <person name="Delaux P.-M."/>
            <person name="Quint M."/>
            <person name="TheiBen G."/>
            <person name="Hagemann M."/>
            <person name="Harholt J."/>
            <person name="Dunand C."/>
            <person name="Zachgo S."/>
            <person name="Langdale J."/>
            <person name="Maumus F."/>
            <person name="Straeten D.V.D."/>
            <person name="Gould S.B."/>
            <person name="Rensing S.A."/>
        </authorList>
    </citation>
    <scope>NUCLEOTIDE SEQUENCE [LARGE SCALE GENOMIC DNA]</scope>
    <source>
        <strain evidence="10 11">S276</strain>
    </source>
</reference>
<dbReference type="PANTHER" id="PTHR46154">
    <property type="match status" value="1"/>
</dbReference>
<evidence type="ECO:0000256" key="2">
    <source>
        <dbReference type="ARBA" id="ARBA00006434"/>
    </source>
</evidence>
<dbReference type="Pfam" id="PF02137">
    <property type="entry name" value="A_deamin"/>
    <property type="match status" value="2"/>
</dbReference>
<evidence type="ECO:0000256" key="8">
    <source>
        <dbReference type="SAM" id="Phobius"/>
    </source>
</evidence>
<dbReference type="PROSITE" id="PS50141">
    <property type="entry name" value="A_DEAMIN_EDITASE"/>
    <property type="match status" value="1"/>
</dbReference>
<feature type="transmembrane region" description="Helical" evidence="8">
    <location>
        <begin position="1339"/>
        <end position="1357"/>
    </location>
</feature>
<keyword evidence="6 8" id="KW-0472">Membrane</keyword>
<dbReference type="SMART" id="SM00552">
    <property type="entry name" value="ADEAMc"/>
    <property type="match status" value="1"/>
</dbReference>
<dbReference type="InterPro" id="IPR001734">
    <property type="entry name" value="Na/solute_symporter"/>
</dbReference>
<feature type="transmembrane region" description="Helical" evidence="8">
    <location>
        <begin position="1185"/>
        <end position="1204"/>
    </location>
</feature>
<sequence length="1487" mass="159462">MGEIVVVGANQRHSVQGGGRMGEVVAQAVLSHYRSLKKTGKPQGGREYTVLAGFALTDADAPSTEDAIRVVALATGTKCIGHSQLSDKGDVVNDCHAEVVARRALIRFFYAELNNLLTSTESDRECVRRCVRESIDECATVDSLSGLTPDVIPAGSPGVVPGCEDLVNGQNRQEVAAEAVTELSGKDLIHGGPSGVFLEQRGYEGGARQPTAVGGARGPAFASESAKKSIFEWVVDGDDRTSWCEGADCVQRCEGILRAEGDHGSTWTTEGQPSRGWESAKGLEAHRGGGERLHESKRVAGRRRVRLRPALRLHLYVSQTPCGDACIFSPMAMSSDDSCEAVPAAAAGAKDAAIAGNTASECMIPARRHLKTGAKLASLPLGADWQDILAAEELQLVMTRDGHDNCARTSFKAPLAKSKEPEDGTLKEVERTRRSMLLDNAHQVHRRAEDPNYTRQILDSTSRNQPHDDADDDGSDAKKLKPTLFQAAGALRRKPGRGDATLSMSCSDKIARWNVLGVQGALLSLFLEEPIYISSITISVHVPPPSLSGKGLPDAVEGYTPLISAPIHAAAIPAAVADREVAKVLVGDAKDMISHMIHAEPQRSAATGIILERKGHDLAHDLVGVGDAKEESDVNTHDPCRATGINGHHSSLAGEIVATTVTATVTDEEGAEVLVRDAKEVSSEVEGAEDTCLPTGIGSQLHGYQRSLPRAFFGRLAPLTENLRPPFRLNRPKLWLAPVPPPDLSLCCHGDSIACGFSVVWNASGTHEVVLGTTGRKQGARKTGPWSPATRSSVCNASMLAHFRAIVHHFPESDPQHLQQLSYGNLKMSASSYSAARSWTWAATLLQSSNVAYQYGVSGPFWYASGATIQVLLFGLLAIEVKRKAPTAHTILEIIRARWGEGTHKIFMVFCFMTNIIVTSMLLLGGAAVVNALTGMNIDLAGFLIPVGIIAYTDVGGLKAVFVSSYIHTAFLYAILCVFIYGVYTTYGDLGSSSKVYDLLQTASLKSDVCKSIFPFNETDKDQQPCGPVKDNYKGSYLTMRSYQGFIFGVINVVGNFGTVFVDQSYWQNAIAAKPSASYRGYLLGGMCWFAIPFSLATSMGLGALALRLPVTYKEADEGLVPAATAAVMLGKGGAVAILIMLFMAVTSTGSAELIAVSSLVTYDIYKTYINPKATGKQILKVSKISILVFGLLMGVLSIILHKIGLSLGWVYLAMGVFIGSAVIPISLLLLWSKANRQGASIGAIMGMVCGVIAWVSTAKAKHGKVTVSTLGENDSMLAGNLVSILLSGVIHVVLSLINPENCDWSNTRAIEMVEADMTGLDDKEEYDELRLQSAKRWICIYGVGLTIICIIIWPLLSLPAGVFSKGYFSFWVIVSLIWGTVATAITILLPLYESWDAIVVVCTGLFTNQATHDRLDVIDKKMTALIRVSPQAQMELDRLVRHEAEQDSASVSGSAKFSVKTSRLTSGSPLLPSPDTPDQELEAPKR</sequence>
<name>A0A388JSM0_CHABU</name>
<feature type="transmembrane region" description="Helical" evidence="8">
    <location>
        <begin position="936"/>
        <end position="953"/>
    </location>
</feature>
<evidence type="ECO:0000256" key="1">
    <source>
        <dbReference type="ARBA" id="ARBA00004141"/>
    </source>
</evidence>
<feature type="transmembrane region" description="Helical" evidence="8">
    <location>
        <begin position="1043"/>
        <end position="1062"/>
    </location>
</feature>
<feature type="transmembrane region" description="Helical" evidence="8">
    <location>
        <begin position="960"/>
        <end position="984"/>
    </location>
</feature>
<feature type="transmembrane region" description="Helical" evidence="8">
    <location>
        <begin position="1082"/>
        <end position="1107"/>
    </location>
</feature>